<dbReference type="SUPFAM" id="SSF56935">
    <property type="entry name" value="Porins"/>
    <property type="match status" value="1"/>
</dbReference>
<dbReference type="EMBL" id="EQ982897">
    <property type="protein sequence ID" value="EEF24250.1"/>
    <property type="molecule type" value="Genomic_DNA"/>
</dbReference>
<feature type="signal peptide" evidence="1">
    <location>
        <begin position="1"/>
        <end position="26"/>
    </location>
</feature>
<evidence type="ECO:0000313" key="4">
    <source>
        <dbReference type="Proteomes" id="UP000008311"/>
    </source>
</evidence>
<dbReference type="STRING" id="3988.B9TIR4"/>
<dbReference type="InterPro" id="IPR037066">
    <property type="entry name" value="Plug_dom_sf"/>
</dbReference>
<gene>
    <name evidence="3" type="ORF">RCOM_1812530</name>
</gene>
<sequence>MIKNRISKTVLATVIAELCVTAYAGAQTTNEPPAGGEVQQVVVSGIRASLSSSLTTKRLQDGIVDAVSAEDAGKFPDTNIAESLQRVTGVQIQRNNGEGRYISVRGLGPEFNNVLLNGRTITSDTGGREFSFDVLSSDLISKAIVYKTSQAFLPEGGIGSTVDIQTARPLSGKAGQSTVVNVSDSWDSNSRKNTPNLSALYSYANAEKNFGVSGSLSYTDRKSRQYKALNDAWNLLDVKTINGNLDSKGLTAADVTTKKLLMPQSYGFQNEDESRKRLVASTT</sequence>
<protein>
    <recommendedName>
        <fullName evidence="2">TonB-dependent receptor plug domain-containing protein</fullName>
    </recommendedName>
</protein>
<dbReference type="Gene3D" id="2.170.130.10">
    <property type="entry name" value="TonB-dependent receptor, plug domain"/>
    <property type="match status" value="1"/>
</dbReference>
<feature type="domain" description="TonB-dependent receptor plug" evidence="2">
    <location>
        <begin position="60"/>
        <end position="154"/>
    </location>
</feature>
<dbReference type="Proteomes" id="UP000008311">
    <property type="component" value="Unassembled WGS sequence"/>
</dbReference>
<dbReference type="Pfam" id="PF07715">
    <property type="entry name" value="Plug"/>
    <property type="match status" value="1"/>
</dbReference>
<keyword evidence="4" id="KW-1185">Reference proteome</keyword>
<dbReference type="InterPro" id="IPR039426">
    <property type="entry name" value="TonB-dep_rcpt-like"/>
</dbReference>
<keyword evidence="1" id="KW-0732">Signal</keyword>
<evidence type="ECO:0000313" key="3">
    <source>
        <dbReference type="EMBL" id="EEF24250.1"/>
    </source>
</evidence>
<reference evidence="4" key="1">
    <citation type="journal article" date="2010" name="Nat. Biotechnol.">
        <title>Draft genome sequence of the oilseed species Ricinus communis.</title>
        <authorList>
            <person name="Chan A.P."/>
            <person name="Crabtree J."/>
            <person name="Zhao Q."/>
            <person name="Lorenzi H."/>
            <person name="Orvis J."/>
            <person name="Puiu D."/>
            <person name="Melake-Berhan A."/>
            <person name="Jones K.M."/>
            <person name="Redman J."/>
            <person name="Chen G."/>
            <person name="Cahoon E.B."/>
            <person name="Gedil M."/>
            <person name="Stanke M."/>
            <person name="Haas B.J."/>
            <person name="Wortman J.R."/>
            <person name="Fraser-Liggett C.M."/>
            <person name="Ravel J."/>
            <person name="Rabinowicz P.D."/>
        </authorList>
    </citation>
    <scope>NUCLEOTIDE SEQUENCE [LARGE SCALE GENOMIC DNA]</scope>
    <source>
        <strain evidence="4">cv. Hale</strain>
    </source>
</reference>
<evidence type="ECO:0000256" key="1">
    <source>
        <dbReference type="SAM" id="SignalP"/>
    </source>
</evidence>
<dbReference type="InParanoid" id="B9TIR4"/>
<proteinExistence type="predicted"/>
<dbReference type="PANTHER" id="PTHR40980:SF3">
    <property type="entry name" value="TONB-DEPENDENT RECEPTOR-LIKE BETA-BARREL DOMAIN-CONTAINING PROTEIN"/>
    <property type="match status" value="1"/>
</dbReference>
<feature type="chain" id="PRO_5002890268" description="TonB-dependent receptor plug domain-containing protein" evidence="1">
    <location>
        <begin position="27"/>
        <end position="283"/>
    </location>
</feature>
<dbReference type="PANTHER" id="PTHR40980">
    <property type="entry name" value="PLUG DOMAIN-CONTAINING PROTEIN"/>
    <property type="match status" value="1"/>
</dbReference>
<name>B9TIR4_RICCO</name>
<feature type="non-terminal residue" evidence="3">
    <location>
        <position position="283"/>
    </location>
</feature>
<accession>B9TIR4</accession>
<organism evidence="3 4">
    <name type="scientific">Ricinus communis</name>
    <name type="common">Castor bean</name>
    <dbReference type="NCBI Taxonomy" id="3988"/>
    <lineage>
        <taxon>Eukaryota</taxon>
        <taxon>Viridiplantae</taxon>
        <taxon>Streptophyta</taxon>
        <taxon>Embryophyta</taxon>
        <taxon>Tracheophyta</taxon>
        <taxon>Spermatophyta</taxon>
        <taxon>Magnoliopsida</taxon>
        <taxon>eudicotyledons</taxon>
        <taxon>Gunneridae</taxon>
        <taxon>Pentapetalae</taxon>
        <taxon>rosids</taxon>
        <taxon>fabids</taxon>
        <taxon>Malpighiales</taxon>
        <taxon>Euphorbiaceae</taxon>
        <taxon>Acalyphoideae</taxon>
        <taxon>Acalypheae</taxon>
        <taxon>Ricinus</taxon>
    </lineage>
</organism>
<evidence type="ECO:0000259" key="2">
    <source>
        <dbReference type="Pfam" id="PF07715"/>
    </source>
</evidence>
<dbReference type="PROSITE" id="PS52016">
    <property type="entry name" value="TONB_DEPENDENT_REC_3"/>
    <property type="match status" value="1"/>
</dbReference>
<dbReference type="InterPro" id="IPR012910">
    <property type="entry name" value="Plug_dom"/>
</dbReference>
<dbReference type="AlphaFoldDB" id="B9TIR4"/>